<dbReference type="AlphaFoldDB" id="A0A2W5T685"/>
<evidence type="ECO:0000259" key="3">
    <source>
        <dbReference type="Pfam" id="PF02550"/>
    </source>
</evidence>
<feature type="domain" description="Acetyl-CoA hydrolase/transferase C-terminal" evidence="4">
    <location>
        <begin position="264"/>
        <end position="416"/>
    </location>
</feature>
<dbReference type="GO" id="GO:0008775">
    <property type="term" value="F:acetate CoA-transferase activity"/>
    <property type="evidence" value="ECO:0007669"/>
    <property type="project" value="InterPro"/>
</dbReference>
<accession>A0A2W5T685</accession>
<dbReference type="SUPFAM" id="SSF100950">
    <property type="entry name" value="NagB/RpiA/CoA transferase-like"/>
    <property type="match status" value="2"/>
</dbReference>
<comment type="similarity">
    <text evidence="1">Belongs to the acetyl-CoA hydrolase/transferase family.</text>
</comment>
<dbReference type="InterPro" id="IPR026888">
    <property type="entry name" value="AcetylCoA_hyd_C"/>
</dbReference>
<dbReference type="Pfam" id="PF02550">
    <property type="entry name" value="AcetylCoA_hydro"/>
    <property type="match status" value="1"/>
</dbReference>
<dbReference type="Gene3D" id="3.40.1080.20">
    <property type="entry name" value="Acetyl-CoA hydrolase/transferase C-terminal domain"/>
    <property type="match status" value="1"/>
</dbReference>
<evidence type="ECO:0000256" key="1">
    <source>
        <dbReference type="ARBA" id="ARBA00009632"/>
    </source>
</evidence>
<dbReference type="EMBL" id="QFQP01000015">
    <property type="protein sequence ID" value="PZR11030.1"/>
    <property type="molecule type" value="Genomic_DNA"/>
</dbReference>
<evidence type="ECO:0000256" key="2">
    <source>
        <dbReference type="ARBA" id="ARBA00022679"/>
    </source>
</evidence>
<dbReference type="GO" id="GO:0006083">
    <property type="term" value="P:acetate metabolic process"/>
    <property type="evidence" value="ECO:0007669"/>
    <property type="project" value="InterPro"/>
</dbReference>
<dbReference type="InterPro" id="IPR037171">
    <property type="entry name" value="NagB/RpiA_transferase-like"/>
</dbReference>
<feature type="domain" description="Acetyl-CoA hydrolase/transferase N-terminal" evidence="3">
    <location>
        <begin position="5"/>
        <end position="165"/>
    </location>
</feature>
<dbReference type="Proteomes" id="UP000249061">
    <property type="component" value="Unassembled WGS sequence"/>
</dbReference>
<dbReference type="InterPro" id="IPR038460">
    <property type="entry name" value="AcetylCoA_hyd_C_sf"/>
</dbReference>
<sequence length="422" mass="45129">MKYVTAAEAVQHIESGMRVFVQGQAATPQVLLEALAARADQLENVETVHLHLEGDAPFARPECAKAFRPNAFFVGSNLRAAVSEGRADYTPIFLSEIPRLFREGVMPLDAALVHVSPPDAHGFVSLGVSVDATLAAVQMAKVVIAQVNPRMPRTLGDAGVHSSRFAAMVSVDAPLFGHGVIEPDRVQKAIGTQVAALVEDGATLQMGIGAIPDAVLKELRSHRALGIHTEMFSDGVLPLITSGVVTNEKKVLQRGRTVASFVNGSPKLYEFVNDNPSVELRDCGYVNDTSVIRQQPKMTAINSAIEVDFTGQVVADSIGERVFSGVGGQMDFIRGATLSPGGKAIIALPSTTSKGESRIVSALKPGAGVVTSRAHVRYVVTEHGVADLYAHSLRRRVQQLISVAAPQHREALEREAFRRKLA</sequence>
<comment type="caution">
    <text evidence="5">The sequence shown here is derived from an EMBL/GenBank/DDBJ whole genome shotgun (WGS) entry which is preliminary data.</text>
</comment>
<gene>
    <name evidence="5" type="ORF">DI536_17980</name>
</gene>
<reference evidence="5 6" key="1">
    <citation type="submission" date="2017-08" db="EMBL/GenBank/DDBJ databases">
        <title>Infants hospitalized years apart are colonized by the same room-sourced microbial strains.</title>
        <authorList>
            <person name="Brooks B."/>
            <person name="Olm M.R."/>
            <person name="Firek B.A."/>
            <person name="Baker R."/>
            <person name="Thomas B.C."/>
            <person name="Morowitz M.J."/>
            <person name="Banfield J.F."/>
        </authorList>
    </citation>
    <scope>NUCLEOTIDE SEQUENCE [LARGE SCALE GENOMIC DNA]</scope>
    <source>
        <strain evidence="5">S2_003_000_R2_14</strain>
    </source>
</reference>
<dbReference type="Pfam" id="PF13336">
    <property type="entry name" value="AcetylCoA_hyd_C"/>
    <property type="match status" value="1"/>
</dbReference>
<evidence type="ECO:0000313" key="6">
    <source>
        <dbReference type="Proteomes" id="UP000249061"/>
    </source>
</evidence>
<name>A0A2W5T685_9BACT</name>
<dbReference type="PANTHER" id="PTHR21432">
    <property type="entry name" value="ACETYL-COA HYDROLASE-RELATED"/>
    <property type="match status" value="1"/>
</dbReference>
<dbReference type="Gene3D" id="3.30.750.70">
    <property type="entry name" value="4-hydroxybutyrate coenzyme like domains"/>
    <property type="match status" value="1"/>
</dbReference>
<keyword evidence="2 5" id="KW-0808">Transferase</keyword>
<dbReference type="PANTHER" id="PTHR21432:SF20">
    <property type="entry name" value="ACETYL-COA HYDROLASE"/>
    <property type="match status" value="1"/>
</dbReference>
<organism evidence="5 6">
    <name type="scientific">Archangium gephyra</name>
    <dbReference type="NCBI Taxonomy" id="48"/>
    <lineage>
        <taxon>Bacteria</taxon>
        <taxon>Pseudomonadati</taxon>
        <taxon>Myxococcota</taxon>
        <taxon>Myxococcia</taxon>
        <taxon>Myxococcales</taxon>
        <taxon>Cystobacterineae</taxon>
        <taxon>Archangiaceae</taxon>
        <taxon>Archangium</taxon>
    </lineage>
</organism>
<dbReference type="Gene3D" id="3.40.1080.10">
    <property type="entry name" value="Glutaconate Coenzyme A-transferase"/>
    <property type="match status" value="1"/>
</dbReference>
<proteinExistence type="inferred from homology"/>
<dbReference type="InterPro" id="IPR003702">
    <property type="entry name" value="ActCoA_hydro_N"/>
</dbReference>
<evidence type="ECO:0000259" key="4">
    <source>
        <dbReference type="Pfam" id="PF13336"/>
    </source>
</evidence>
<dbReference type="InterPro" id="IPR046433">
    <property type="entry name" value="ActCoA_hydro"/>
</dbReference>
<evidence type="ECO:0000313" key="5">
    <source>
        <dbReference type="EMBL" id="PZR11030.1"/>
    </source>
</evidence>
<protein>
    <submittedName>
        <fullName evidence="5">4-hydroxybutyrate CoA-transferase</fullName>
    </submittedName>
</protein>